<dbReference type="SMART" id="SM00838">
    <property type="entry name" value="EFG_C"/>
    <property type="match status" value="1"/>
</dbReference>
<dbReference type="NCBIfam" id="TIGR00231">
    <property type="entry name" value="small_GTP"/>
    <property type="match status" value="1"/>
</dbReference>
<dbReference type="GO" id="GO:0003924">
    <property type="term" value="F:GTPase activity"/>
    <property type="evidence" value="ECO:0007669"/>
    <property type="project" value="InterPro"/>
</dbReference>
<dbReference type="Pfam" id="PF14492">
    <property type="entry name" value="EFG_III"/>
    <property type="match status" value="1"/>
</dbReference>
<dbReference type="GO" id="GO:0005525">
    <property type="term" value="F:GTP binding"/>
    <property type="evidence" value="ECO:0007669"/>
    <property type="project" value="UniProtKB-KW"/>
</dbReference>
<name>A0A381NBI5_9ZZZZ</name>
<dbReference type="FunFam" id="3.30.70.240:FF:000007">
    <property type="entry name" value="Translation factor GUF1, mitochondrial"/>
    <property type="match status" value="1"/>
</dbReference>
<keyword evidence="6" id="KW-0342">GTP-binding</keyword>
<dbReference type="PANTHER" id="PTHR43512:SF4">
    <property type="entry name" value="TRANSLATION FACTOR GUF1 HOMOLOG, CHLOROPLASTIC"/>
    <property type="match status" value="1"/>
</dbReference>
<dbReference type="Pfam" id="PF03144">
    <property type="entry name" value="GTP_EFTU_D2"/>
    <property type="match status" value="1"/>
</dbReference>
<dbReference type="SUPFAM" id="SSF50447">
    <property type="entry name" value="Translation proteins"/>
    <property type="match status" value="1"/>
</dbReference>
<keyword evidence="5" id="KW-0648">Protein biosynthesis</keyword>
<dbReference type="EMBL" id="UINC01000249">
    <property type="protein sequence ID" value="SUZ51956.1"/>
    <property type="molecule type" value="Genomic_DNA"/>
</dbReference>
<evidence type="ECO:0000256" key="2">
    <source>
        <dbReference type="ARBA" id="ARBA00022475"/>
    </source>
</evidence>
<feature type="domain" description="Tr-type G" evidence="8">
    <location>
        <begin position="4"/>
        <end position="186"/>
    </location>
</feature>
<dbReference type="PRINTS" id="PR00315">
    <property type="entry name" value="ELONGATNFCT"/>
</dbReference>
<dbReference type="InterPro" id="IPR006297">
    <property type="entry name" value="EF-4"/>
</dbReference>
<dbReference type="Gene3D" id="3.30.70.870">
    <property type="entry name" value="Elongation Factor G (Translational Gtpase), domain 3"/>
    <property type="match status" value="1"/>
</dbReference>
<evidence type="ECO:0000256" key="1">
    <source>
        <dbReference type="ARBA" id="ARBA00005454"/>
    </source>
</evidence>
<dbReference type="CDD" id="cd03709">
    <property type="entry name" value="lepA_C"/>
    <property type="match status" value="1"/>
</dbReference>
<evidence type="ECO:0000256" key="4">
    <source>
        <dbReference type="ARBA" id="ARBA00022801"/>
    </source>
</evidence>
<dbReference type="PROSITE" id="PS51722">
    <property type="entry name" value="G_TR_2"/>
    <property type="match status" value="1"/>
</dbReference>
<dbReference type="InterPro" id="IPR005225">
    <property type="entry name" value="Small_GTP-bd"/>
</dbReference>
<dbReference type="SUPFAM" id="SSF54980">
    <property type="entry name" value="EF-G C-terminal domain-like"/>
    <property type="match status" value="2"/>
</dbReference>
<dbReference type="Pfam" id="PF06421">
    <property type="entry name" value="LepA_C"/>
    <property type="match status" value="1"/>
</dbReference>
<comment type="similarity">
    <text evidence="1">Belongs to the TRAFAC class translation factor GTPase superfamily. Classic translation factor GTPase family. LepA subfamily.</text>
</comment>
<dbReference type="InterPro" id="IPR009000">
    <property type="entry name" value="Transl_B-barrel_sf"/>
</dbReference>
<evidence type="ECO:0000313" key="9">
    <source>
        <dbReference type="EMBL" id="SUZ51956.1"/>
    </source>
</evidence>
<keyword evidence="7" id="KW-0472">Membrane</keyword>
<dbReference type="InterPro" id="IPR027417">
    <property type="entry name" value="P-loop_NTPase"/>
</dbReference>
<proteinExistence type="inferred from homology"/>
<evidence type="ECO:0000256" key="3">
    <source>
        <dbReference type="ARBA" id="ARBA00022741"/>
    </source>
</evidence>
<dbReference type="Gene3D" id="2.40.30.10">
    <property type="entry name" value="Translation factors"/>
    <property type="match status" value="1"/>
</dbReference>
<organism evidence="9">
    <name type="scientific">marine metagenome</name>
    <dbReference type="NCBI Taxonomy" id="408172"/>
    <lineage>
        <taxon>unclassified sequences</taxon>
        <taxon>metagenomes</taxon>
        <taxon>ecological metagenomes</taxon>
    </lineage>
</organism>
<dbReference type="InterPro" id="IPR004161">
    <property type="entry name" value="EFTu-like_2"/>
</dbReference>
<keyword evidence="2" id="KW-1003">Cell membrane</keyword>
<reference evidence="9" key="1">
    <citation type="submission" date="2018-05" db="EMBL/GenBank/DDBJ databases">
        <authorList>
            <person name="Lanie J.A."/>
            <person name="Ng W.-L."/>
            <person name="Kazmierczak K.M."/>
            <person name="Andrzejewski T.M."/>
            <person name="Davidsen T.M."/>
            <person name="Wayne K.J."/>
            <person name="Tettelin H."/>
            <person name="Glass J.I."/>
            <person name="Rusch D."/>
            <person name="Podicherti R."/>
            <person name="Tsui H.-C.T."/>
            <person name="Winkler M.E."/>
        </authorList>
    </citation>
    <scope>NUCLEOTIDE SEQUENCE</scope>
</reference>
<evidence type="ECO:0000259" key="8">
    <source>
        <dbReference type="PROSITE" id="PS51722"/>
    </source>
</evidence>
<dbReference type="FunFam" id="3.30.70.870:FF:000004">
    <property type="entry name" value="Translation factor GUF1, mitochondrial"/>
    <property type="match status" value="1"/>
</dbReference>
<gene>
    <name evidence="9" type="ORF">METZ01_LOCUS4810</name>
</gene>
<dbReference type="CDD" id="cd16260">
    <property type="entry name" value="EF4_III"/>
    <property type="match status" value="1"/>
</dbReference>
<dbReference type="HAMAP" id="MF_00071">
    <property type="entry name" value="LepA"/>
    <property type="match status" value="1"/>
</dbReference>
<dbReference type="FunFam" id="3.40.50.300:FF:000078">
    <property type="entry name" value="Elongation factor 4"/>
    <property type="match status" value="1"/>
</dbReference>
<accession>A0A381NBI5</accession>
<dbReference type="GO" id="GO:0006412">
    <property type="term" value="P:translation"/>
    <property type="evidence" value="ECO:0007669"/>
    <property type="project" value="UniProtKB-KW"/>
</dbReference>
<dbReference type="InterPro" id="IPR000795">
    <property type="entry name" value="T_Tr_GTP-bd_dom"/>
</dbReference>
<dbReference type="Gene3D" id="3.40.50.300">
    <property type="entry name" value="P-loop containing nucleotide triphosphate hydrolases"/>
    <property type="match status" value="1"/>
</dbReference>
<dbReference type="InterPro" id="IPR035647">
    <property type="entry name" value="EFG_III/V"/>
</dbReference>
<dbReference type="CDD" id="cd01890">
    <property type="entry name" value="LepA"/>
    <property type="match status" value="1"/>
</dbReference>
<dbReference type="InterPro" id="IPR035654">
    <property type="entry name" value="LepA_IV"/>
</dbReference>
<keyword evidence="3" id="KW-0547">Nucleotide-binding</keyword>
<dbReference type="InterPro" id="IPR038363">
    <property type="entry name" value="LepA_C_sf"/>
</dbReference>
<dbReference type="InterPro" id="IPR041095">
    <property type="entry name" value="EFG_II"/>
</dbReference>
<evidence type="ECO:0000256" key="6">
    <source>
        <dbReference type="ARBA" id="ARBA00023134"/>
    </source>
</evidence>
<dbReference type="InterPro" id="IPR013842">
    <property type="entry name" value="LepA_CTD"/>
</dbReference>
<protein>
    <recommendedName>
        <fullName evidence="8">Tr-type G domain-containing protein</fullName>
    </recommendedName>
</protein>
<evidence type="ECO:0000256" key="7">
    <source>
        <dbReference type="ARBA" id="ARBA00023136"/>
    </source>
</evidence>
<dbReference type="GO" id="GO:0045727">
    <property type="term" value="P:positive regulation of translation"/>
    <property type="evidence" value="ECO:0007669"/>
    <property type="project" value="TreeGrafter"/>
</dbReference>
<keyword evidence="4" id="KW-0378">Hydrolase</keyword>
<dbReference type="Pfam" id="PF00009">
    <property type="entry name" value="GTP_EFTU"/>
    <property type="match status" value="1"/>
</dbReference>
<dbReference type="Pfam" id="PF00679">
    <property type="entry name" value="EFG_C"/>
    <property type="match status" value="1"/>
</dbReference>
<dbReference type="AlphaFoldDB" id="A0A381NBI5"/>
<sequence>MIQEEIRNFCIIAHIDHGKSTLADRLLEDTKTVAKKDMQDQVLDSMDLERERGITIKSHPIQIHYQHNDGKSYILNLIDTPGHVDFSYEVSRSLAACEGALLLVDAAQGVEAQTVSNTYLAIESNLSIVPIINKVDLPSAQTQEVTQQLIELIGCDENDIILASAKDGIGIQDIFDAIINRIPAPQQNSNIPTRALIFDSTYNNYCGAIPYVRVVDGVLKPGLTARFFGHSHEYEITEVGHFVIKMIKAKELRAGDVGYVIANIRDVAHILPGDTLTAKPNQAVEPLPGFKHIKPMVFSGLYPSDSDDYNQLRKALDKLKLNDASLIYDPETSEALGFGFRCGFLGLLHMEIIQERLEREFKVNLVTTTPNARYLVVQKNGQEVEVDTPAKMPPSSDIQDIKEPYMASEIITPVEYIGKIMKLCQSKRGIYKNTNYLTKGKAQLHYDLPLAEIIFDFYDKLKSATRGYASFDYTLADYRQGDLKKLDILLNGEPVDALSIITHASDAYDRGVALCSKLKELIPRQLFDVPIQASLGTKVIARSTVKALKKNVTAKCYGGDITRKRKLWEKQKQGKKRMKLIGKIEIPQEALLAVLQIDK</sequence>
<dbReference type="InterPro" id="IPR000640">
    <property type="entry name" value="EFG_V-like"/>
</dbReference>
<dbReference type="GO" id="GO:0043022">
    <property type="term" value="F:ribosome binding"/>
    <property type="evidence" value="ECO:0007669"/>
    <property type="project" value="TreeGrafter"/>
</dbReference>
<dbReference type="NCBIfam" id="TIGR01393">
    <property type="entry name" value="lepA"/>
    <property type="match status" value="1"/>
</dbReference>
<dbReference type="Gene3D" id="3.30.70.240">
    <property type="match status" value="1"/>
</dbReference>
<dbReference type="PANTHER" id="PTHR43512">
    <property type="entry name" value="TRANSLATION FACTOR GUF1-RELATED"/>
    <property type="match status" value="1"/>
</dbReference>
<dbReference type="SUPFAM" id="SSF52540">
    <property type="entry name" value="P-loop containing nucleoside triphosphate hydrolases"/>
    <property type="match status" value="1"/>
</dbReference>
<evidence type="ECO:0000256" key="5">
    <source>
        <dbReference type="ARBA" id="ARBA00022917"/>
    </source>
</evidence>
<dbReference type="Gene3D" id="3.30.70.2570">
    <property type="entry name" value="Elongation factor 4, C-terminal domain"/>
    <property type="match status" value="1"/>
</dbReference>
<dbReference type="CDD" id="cd03699">
    <property type="entry name" value="EF4_II"/>
    <property type="match status" value="1"/>
</dbReference>
<dbReference type="FunFam" id="3.30.70.2570:FF:000001">
    <property type="entry name" value="Translation factor GUF1, mitochondrial"/>
    <property type="match status" value="1"/>
</dbReference>